<gene>
    <name evidence="6" type="ORF">NDU88_004265</name>
</gene>
<accession>A0AAV7KXA8</accession>
<evidence type="ECO:0000256" key="1">
    <source>
        <dbReference type="ARBA" id="ARBA00004141"/>
    </source>
</evidence>
<name>A0AAV7KXA8_PLEWA</name>
<sequence length="193" mass="22006">MGREVVPEQCRANENDCFLEPGLGEALAGCVWHLKFSDSAVEEKGIFCTHRAREAFGREISLLDFDLQYFWNWSRFVDYLQCCLFVSVVCTLVTYIFIDAAIFVEGLGFVAVLMEAMLGVPQLWQNFQKRSTQGMSVAMVLLWTAGDTFKTSYFIINESPDQFWLCGILQICIDIAILVQVYAYDLQTHSKYG</sequence>
<dbReference type="InterPro" id="IPR006603">
    <property type="entry name" value="PQ-loop_rpt"/>
</dbReference>
<dbReference type="GO" id="GO:0005829">
    <property type="term" value="C:cytosol"/>
    <property type="evidence" value="ECO:0007669"/>
    <property type="project" value="GOC"/>
</dbReference>
<feature type="transmembrane region" description="Helical" evidence="5">
    <location>
        <begin position="76"/>
        <end position="98"/>
    </location>
</feature>
<dbReference type="InterPro" id="IPR052241">
    <property type="entry name" value="SLC66/Scramblase_ANY1"/>
</dbReference>
<dbReference type="GO" id="GO:0005768">
    <property type="term" value="C:endosome"/>
    <property type="evidence" value="ECO:0007669"/>
    <property type="project" value="TreeGrafter"/>
</dbReference>
<keyword evidence="2 5" id="KW-0812">Transmembrane</keyword>
<comment type="caution">
    <text evidence="6">The sequence shown here is derived from an EMBL/GenBank/DDBJ whole genome shotgun (WGS) entry which is preliminary data.</text>
</comment>
<dbReference type="Pfam" id="PF04193">
    <property type="entry name" value="PQ-loop"/>
    <property type="match status" value="1"/>
</dbReference>
<organism evidence="6 7">
    <name type="scientific">Pleurodeles waltl</name>
    <name type="common">Iberian ribbed newt</name>
    <dbReference type="NCBI Taxonomy" id="8319"/>
    <lineage>
        <taxon>Eukaryota</taxon>
        <taxon>Metazoa</taxon>
        <taxon>Chordata</taxon>
        <taxon>Craniata</taxon>
        <taxon>Vertebrata</taxon>
        <taxon>Euteleostomi</taxon>
        <taxon>Amphibia</taxon>
        <taxon>Batrachia</taxon>
        <taxon>Caudata</taxon>
        <taxon>Salamandroidea</taxon>
        <taxon>Salamandridae</taxon>
        <taxon>Pleurodelinae</taxon>
        <taxon>Pleurodeles</taxon>
    </lineage>
</organism>
<dbReference type="SMART" id="SM00679">
    <property type="entry name" value="CTNS"/>
    <property type="match status" value="1"/>
</dbReference>
<dbReference type="FunFam" id="1.20.1280.290:FF:000005">
    <property type="entry name" value="PQ-loop repeat-containing protein 1"/>
    <property type="match status" value="1"/>
</dbReference>
<feature type="transmembrane region" description="Helical" evidence="5">
    <location>
        <begin position="162"/>
        <end position="184"/>
    </location>
</feature>
<dbReference type="GO" id="GO:0045332">
    <property type="term" value="P:phospholipid translocation"/>
    <property type="evidence" value="ECO:0007669"/>
    <property type="project" value="TreeGrafter"/>
</dbReference>
<evidence type="ECO:0000256" key="5">
    <source>
        <dbReference type="SAM" id="Phobius"/>
    </source>
</evidence>
<dbReference type="Proteomes" id="UP001066276">
    <property type="component" value="Chromosome 12"/>
</dbReference>
<feature type="transmembrane region" description="Helical" evidence="5">
    <location>
        <begin position="136"/>
        <end position="156"/>
    </location>
</feature>
<evidence type="ECO:0000256" key="3">
    <source>
        <dbReference type="ARBA" id="ARBA00022989"/>
    </source>
</evidence>
<dbReference type="AlphaFoldDB" id="A0AAV7KXA8"/>
<evidence type="ECO:0000256" key="2">
    <source>
        <dbReference type="ARBA" id="ARBA00022692"/>
    </source>
</evidence>
<reference evidence="6" key="1">
    <citation type="journal article" date="2022" name="bioRxiv">
        <title>Sequencing and chromosome-scale assembly of the giantPleurodeles waltlgenome.</title>
        <authorList>
            <person name="Brown T."/>
            <person name="Elewa A."/>
            <person name="Iarovenko S."/>
            <person name="Subramanian E."/>
            <person name="Araus A.J."/>
            <person name="Petzold A."/>
            <person name="Susuki M."/>
            <person name="Suzuki K.-i.T."/>
            <person name="Hayashi T."/>
            <person name="Toyoda A."/>
            <person name="Oliveira C."/>
            <person name="Osipova E."/>
            <person name="Leigh N.D."/>
            <person name="Simon A."/>
            <person name="Yun M.H."/>
        </authorList>
    </citation>
    <scope>NUCLEOTIDE SEQUENCE</scope>
    <source>
        <strain evidence="6">20211129_DDA</strain>
        <tissue evidence="6">Liver</tissue>
    </source>
</reference>
<protein>
    <recommendedName>
        <fullName evidence="8">PQ-loop repeat-containing protein 1</fullName>
    </recommendedName>
</protein>
<dbReference type="GO" id="GO:0005802">
    <property type="term" value="C:trans-Golgi network"/>
    <property type="evidence" value="ECO:0007669"/>
    <property type="project" value="TreeGrafter"/>
</dbReference>
<evidence type="ECO:0000313" key="6">
    <source>
        <dbReference type="EMBL" id="KAJ1084111.1"/>
    </source>
</evidence>
<keyword evidence="4 5" id="KW-0472">Membrane</keyword>
<evidence type="ECO:0000256" key="4">
    <source>
        <dbReference type="ARBA" id="ARBA00023136"/>
    </source>
</evidence>
<dbReference type="Gene3D" id="1.20.1280.290">
    <property type="match status" value="1"/>
</dbReference>
<dbReference type="PANTHER" id="PTHR14856">
    <property type="entry name" value="PQ-LOOP REPEAT-CONTAINING PROTEIN 1-LIKE PROTEIN"/>
    <property type="match status" value="1"/>
</dbReference>
<evidence type="ECO:0008006" key="8">
    <source>
        <dbReference type="Google" id="ProtNLM"/>
    </source>
</evidence>
<dbReference type="PANTHER" id="PTHR14856:SF11">
    <property type="entry name" value="PQ-LOOP REPEAT-CONTAINING PROTEIN 1 ISOFORM X1"/>
    <property type="match status" value="1"/>
</dbReference>
<comment type="subcellular location">
    <subcellularLocation>
        <location evidence="1">Membrane</location>
        <topology evidence="1">Multi-pass membrane protein</topology>
    </subcellularLocation>
</comment>
<dbReference type="GO" id="GO:0042147">
    <property type="term" value="P:retrograde transport, endosome to Golgi"/>
    <property type="evidence" value="ECO:0007669"/>
    <property type="project" value="TreeGrafter"/>
</dbReference>
<keyword evidence="3 5" id="KW-1133">Transmembrane helix</keyword>
<keyword evidence="7" id="KW-1185">Reference proteome</keyword>
<dbReference type="EMBL" id="JANPWB010000016">
    <property type="protein sequence ID" value="KAJ1084111.1"/>
    <property type="molecule type" value="Genomic_DNA"/>
</dbReference>
<evidence type="ECO:0000313" key="7">
    <source>
        <dbReference type="Proteomes" id="UP001066276"/>
    </source>
</evidence>
<proteinExistence type="predicted"/>
<dbReference type="GO" id="GO:0016020">
    <property type="term" value="C:membrane"/>
    <property type="evidence" value="ECO:0007669"/>
    <property type="project" value="UniProtKB-SubCell"/>
</dbReference>